<sequence>MFIHNLTNYIISDITITNNSHHDSVSIYVSKKVIKLLTRRLSSNNHSEAICNDSHYGVPKYRFPKGRYQVDSKSNHGKPAGNIGYGWNLFGTPQDFCIFNPGRMTQVMVKHANRFATSQEVK</sequence>
<accession>A0ABP1HR08</accession>
<dbReference type="EMBL" id="CAXDID020000041">
    <property type="protein sequence ID" value="CAL6000353.1"/>
    <property type="molecule type" value="Genomic_DNA"/>
</dbReference>
<proteinExistence type="predicted"/>
<dbReference type="Proteomes" id="UP001642409">
    <property type="component" value="Unassembled WGS sequence"/>
</dbReference>
<organism evidence="1 2">
    <name type="scientific">Hexamita inflata</name>
    <dbReference type="NCBI Taxonomy" id="28002"/>
    <lineage>
        <taxon>Eukaryota</taxon>
        <taxon>Metamonada</taxon>
        <taxon>Diplomonadida</taxon>
        <taxon>Hexamitidae</taxon>
        <taxon>Hexamitinae</taxon>
        <taxon>Hexamita</taxon>
    </lineage>
</organism>
<reference evidence="1 2" key="1">
    <citation type="submission" date="2024-07" db="EMBL/GenBank/DDBJ databases">
        <authorList>
            <person name="Akdeniz Z."/>
        </authorList>
    </citation>
    <scope>NUCLEOTIDE SEQUENCE [LARGE SCALE GENOMIC DNA]</scope>
</reference>
<keyword evidence="2" id="KW-1185">Reference proteome</keyword>
<evidence type="ECO:0000313" key="1">
    <source>
        <dbReference type="EMBL" id="CAL6000353.1"/>
    </source>
</evidence>
<protein>
    <submittedName>
        <fullName evidence="1">Hypothetical_protein</fullName>
    </submittedName>
</protein>
<evidence type="ECO:0000313" key="2">
    <source>
        <dbReference type="Proteomes" id="UP001642409"/>
    </source>
</evidence>
<name>A0ABP1HR08_9EUKA</name>
<gene>
    <name evidence="1" type="ORF">HINF_LOCUS16655</name>
</gene>
<comment type="caution">
    <text evidence="1">The sequence shown here is derived from an EMBL/GenBank/DDBJ whole genome shotgun (WGS) entry which is preliminary data.</text>
</comment>